<dbReference type="Proteomes" id="UP000308133">
    <property type="component" value="Unassembled WGS sequence"/>
</dbReference>
<name>A0A4U7B2B3_9PEZI</name>
<dbReference type="AlphaFoldDB" id="A0A4U7B2B3"/>
<comment type="caution">
    <text evidence="1">The sequence shown here is derived from an EMBL/GenBank/DDBJ whole genome shotgun (WGS) entry which is preliminary data.</text>
</comment>
<reference evidence="1 2" key="1">
    <citation type="submission" date="2018-02" db="EMBL/GenBank/DDBJ databases">
        <title>Draft genome sequences of Elsinoe sp., causing black scab on jojoba.</title>
        <authorList>
            <person name="Stodart B."/>
            <person name="Jeffress S."/>
            <person name="Ash G."/>
            <person name="Arun Chinnappa K."/>
        </authorList>
    </citation>
    <scope>NUCLEOTIDE SEQUENCE [LARGE SCALE GENOMIC DNA]</scope>
    <source>
        <strain evidence="1 2">Hillstone_2</strain>
    </source>
</reference>
<protein>
    <submittedName>
        <fullName evidence="1">Uncharacterized protein</fullName>
    </submittedName>
</protein>
<evidence type="ECO:0000313" key="2">
    <source>
        <dbReference type="Proteomes" id="UP000308133"/>
    </source>
</evidence>
<proteinExistence type="predicted"/>
<organism evidence="1 2">
    <name type="scientific">Elsinoe australis</name>
    <dbReference type="NCBI Taxonomy" id="40998"/>
    <lineage>
        <taxon>Eukaryota</taxon>
        <taxon>Fungi</taxon>
        <taxon>Dikarya</taxon>
        <taxon>Ascomycota</taxon>
        <taxon>Pezizomycotina</taxon>
        <taxon>Dothideomycetes</taxon>
        <taxon>Dothideomycetidae</taxon>
        <taxon>Myriangiales</taxon>
        <taxon>Elsinoaceae</taxon>
        <taxon>Elsinoe</taxon>
    </lineage>
</organism>
<accession>A0A4U7B2B3</accession>
<gene>
    <name evidence="1" type="ORF">C1H76_4581</name>
</gene>
<sequence length="537" mass="60878">MGQNHSSLRVINADYNVLGMNTSSVDEVIELLKTWFSGNVGNNDNGTLAGKNLIFTFKTARAIEIAARSSSDYGCPELRQFLDDFIAVVKLLNRAGVKGVRATMLTVGRRSFFTGSMQRLGVTIVRHYEHLYPTESIRIYKVEVPLELTYELATKYACTTITAYTIDRAIKRDEWGLLGSEAQQDALAAKYPPIHAYDRRALADLQRRNLEQLIILPQDLKRRVYGQLLEHSRYAVDLRTRFLDESTVPLRGYLTTNTEPTFCGAALLADDQIFEEFAEAELEVRNKCQPLFLFDSGSFSIEARMLPSFDCPPRPGGPTQAHGFSQGLNVAPMPGVKRITLAFFMLHENIGNMDDILKEAMQNFLRVAPNVENITLRFWLEAREENYELIDDWCKQDWTLRLGSPVNIYHEASEYCIYDVPVGDEKTAKYFYCYTGCTQRVATHFFRIDDYLRLLDCTLAEPMDRKVYSAGYAMSLLDGHRGEPHIWTEQEGEFLQAAVPVVRPCTIQSGKYEQCNCAQHGGLLGSPSKKSKKLIEI</sequence>
<evidence type="ECO:0000313" key="1">
    <source>
        <dbReference type="EMBL" id="TKX23511.1"/>
    </source>
</evidence>
<dbReference type="EMBL" id="PTQR01000054">
    <property type="protein sequence ID" value="TKX23511.1"/>
    <property type="molecule type" value="Genomic_DNA"/>
</dbReference>